<dbReference type="InterPro" id="IPR011123">
    <property type="entry name" value="Y_Y_Y"/>
</dbReference>
<dbReference type="PRINTS" id="PR00344">
    <property type="entry name" value="BCTRLSENSOR"/>
</dbReference>
<sequence length="1312" mass="150677">MRKTVYVILALCCFIIKTYSINRPYYHFKQLSIKEGLPTSITSLYDDKNGSLWVGTTQGIYRFNGEKIKKYNLPDLLRKNSHYINDIFGDNEERIWAVTSQGISYYEYEKDSLQIFLRHNKPVKTSIIATEGSKLLIPVTDTLLVYEKELKHSKAIPLKTTGIRIIKMEPFDSTHYLIINNAWKIKLLNKHTGEITDSPFGESSNAYDLYKDSSGHYWVSFYGQGVKCYNQDGQLLTSYNTRNSNLSNDIVLDITEWNKTIWLATDGGGVNIIYPDTRDIQILSNKENRQFPANSVTCLCHSNNHMWIGMVREGVLGAEKGFITTYTKAAQNPASGLSDKCPLCLWEDKDGRIWIGTDGGGINCFDPQTEHFTHYPQTLGEKIVSICPLSETELLASSFSKGIFRFNKKTGSYQRFSLPDKDAETKLANSSAPTNIRVNDQNEIELYGNAFYRYIPGSQQLIPIFPSNQQLQYSWVYMGKYRTYPFFHDRSNVFQYNKEKNEYETIAYEKNNQILAASIDTLGTLWIAGPNGITRIYLPSNRKEPLKLPDGNDVITSLVIDHEGIVWMGSLGIIYAYNPQKNHFVIYNEMDGVLPNDFLAKPVLVASDGNIYMGGSEGLVRINKALKSASIPPPITLELQEVSLNGTIVPFNSQSTMEIPYNFSSLQIHTQLEGENVFHKRIYRFRIKGLNKEYTETSRPHLILHTISPGNYSITVQCTQNDGNWSSEFTLLKFTVLPPWWQQSWFILICAVIIILSIIYVIRAHDQHLKRKYKEQERTIYKEKVKALININHELRTPLTLIYTPLKQLTNSKQIPYELRSKLYGAFKQVRQMKNIIDMILNMRKMEVEKNILRMSPAPFNEWLQSILNDFKDELSLRNISLIFAPDTAIDSMYFDHSQCEIIINNLLTNAYKFSEENSTVTVSTYLEGNGSRIRITVKDEGTGLQKEDIANLFTRFYQGKHSLQGSGIGLSYAKQLVEMHGGIIGAQNNETKGATFFFTLPYRQEAADIQSTPQTYLNDALHLSADIDRKQPQQDSIEKFHSILIVEDDRDLCNYLICNLQVLFEEVYEAHDGMEALPILTSRRPQIVLSDIKMPRMNGFELCRYIKQKPDLNYMPVILLTSCVDDTSMEEGYKMGAEAYITKPFDMDMLFIQIQNIMHNHNFMKNHYATIDIPIQKQENLNYINEQLMIQFNRIINENISNVNMDVNFIAQQMGMSRASLYNKTKGMMDMGISEYIIKCRLEYARKLLDTTTLSIGEVAEQTGFKHSRNFSTVFKNIVGMSPSDYRKKIPDLLANRRIGNTPYYVKFRLD</sequence>
<dbReference type="Gene3D" id="1.10.10.60">
    <property type="entry name" value="Homeodomain-like"/>
    <property type="match status" value="1"/>
</dbReference>
<evidence type="ECO:0000313" key="13">
    <source>
        <dbReference type="Proteomes" id="UP001177934"/>
    </source>
</evidence>
<evidence type="ECO:0000259" key="11">
    <source>
        <dbReference type="PROSITE" id="PS50110"/>
    </source>
</evidence>
<dbReference type="SUPFAM" id="SSF52172">
    <property type="entry name" value="CheY-like"/>
    <property type="match status" value="1"/>
</dbReference>
<dbReference type="InterPro" id="IPR003661">
    <property type="entry name" value="HisK_dim/P_dom"/>
</dbReference>
<dbReference type="SMART" id="SM00448">
    <property type="entry name" value="REC"/>
    <property type="match status" value="1"/>
</dbReference>
<evidence type="ECO:0000259" key="10">
    <source>
        <dbReference type="PROSITE" id="PS50109"/>
    </source>
</evidence>
<protein>
    <recommendedName>
        <fullName evidence="2">histidine kinase</fullName>
        <ecNumber evidence="2">2.7.13.3</ecNumber>
    </recommendedName>
</protein>
<evidence type="ECO:0000259" key="9">
    <source>
        <dbReference type="PROSITE" id="PS01124"/>
    </source>
</evidence>
<dbReference type="InterPro" id="IPR001789">
    <property type="entry name" value="Sig_transdc_resp-reg_receiver"/>
</dbReference>
<keyword evidence="5" id="KW-0238">DNA-binding</keyword>
<reference evidence="12" key="1">
    <citation type="journal article" date="2023" name="Nat. Commun.">
        <title>Identification of a novel Human Milk Oligosaccharides utilization cluster in the infant gut commensal Bacteroides dorei.</title>
        <authorList>
            <person name="Kijner S."/>
            <person name="Ennis D."/>
            <person name="Shmorak S."/>
            <person name="Florentin A."/>
            <person name="Yassour M."/>
        </authorList>
    </citation>
    <scope>NUCLEOTIDE SEQUENCE</scope>
    <source>
        <strain evidence="12">2</strain>
    </source>
</reference>
<dbReference type="PROSITE" id="PS50109">
    <property type="entry name" value="HIS_KIN"/>
    <property type="match status" value="1"/>
</dbReference>
<dbReference type="SUPFAM" id="SSF50998">
    <property type="entry name" value="Quinoprotein alcohol dehydrogenase-like"/>
    <property type="match status" value="1"/>
</dbReference>
<proteinExistence type="predicted"/>
<dbReference type="Gene3D" id="1.10.287.130">
    <property type="match status" value="1"/>
</dbReference>
<dbReference type="EMBL" id="CP126056">
    <property type="protein sequence ID" value="WHX10442.1"/>
    <property type="molecule type" value="Genomic_DNA"/>
</dbReference>
<dbReference type="PANTHER" id="PTHR43547">
    <property type="entry name" value="TWO-COMPONENT HISTIDINE KINASE"/>
    <property type="match status" value="1"/>
</dbReference>
<evidence type="ECO:0000256" key="6">
    <source>
        <dbReference type="ARBA" id="ARBA00023163"/>
    </source>
</evidence>
<keyword evidence="8" id="KW-0472">Membrane</keyword>
<dbReference type="PANTHER" id="PTHR43547:SF2">
    <property type="entry name" value="HYBRID SIGNAL TRANSDUCTION HISTIDINE KINASE C"/>
    <property type="match status" value="1"/>
</dbReference>
<dbReference type="InterPro" id="IPR009057">
    <property type="entry name" value="Homeodomain-like_sf"/>
</dbReference>
<dbReference type="InterPro" id="IPR018062">
    <property type="entry name" value="HTH_AraC-typ_CS"/>
</dbReference>
<dbReference type="Pfam" id="PF07494">
    <property type="entry name" value="Reg_prop"/>
    <property type="match status" value="1"/>
</dbReference>
<keyword evidence="3 7" id="KW-0597">Phosphoprotein</keyword>
<evidence type="ECO:0000256" key="7">
    <source>
        <dbReference type="PROSITE-ProRule" id="PRU00169"/>
    </source>
</evidence>
<dbReference type="GO" id="GO:0000155">
    <property type="term" value="F:phosphorelay sensor kinase activity"/>
    <property type="evidence" value="ECO:0007669"/>
    <property type="project" value="InterPro"/>
</dbReference>
<dbReference type="Pfam" id="PF12833">
    <property type="entry name" value="HTH_18"/>
    <property type="match status" value="1"/>
</dbReference>
<feature type="transmembrane region" description="Helical" evidence="8">
    <location>
        <begin position="740"/>
        <end position="762"/>
    </location>
</feature>
<dbReference type="Gene3D" id="3.40.50.2300">
    <property type="match status" value="1"/>
</dbReference>
<accession>A0AA95HVL7</accession>
<dbReference type="Gene3D" id="2.60.40.10">
    <property type="entry name" value="Immunoglobulins"/>
    <property type="match status" value="1"/>
</dbReference>
<comment type="catalytic activity">
    <reaction evidence="1">
        <text>ATP + protein L-histidine = ADP + protein N-phospho-L-histidine.</text>
        <dbReference type="EC" id="2.7.13.3"/>
    </reaction>
</comment>
<dbReference type="InterPro" id="IPR036097">
    <property type="entry name" value="HisK_dim/P_sf"/>
</dbReference>
<gene>
    <name evidence="12" type="ORF">QNN11_02640</name>
</gene>
<feature type="modified residue" description="4-aspartylphosphate" evidence="7">
    <location>
        <position position="1092"/>
    </location>
</feature>
<dbReference type="PROSITE" id="PS50110">
    <property type="entry name" value="RESPONSE_REGULATORY"/>
    <property type="match status" value="1"/>
</dbReference>
<dbReference type="InterPro" id="IPR004358">
    <property type="entry name" value="Sig_transdc_His_kin-like_C"/>
</dbReference>
<dbReference type="Proteomes" id="UP001177934">
    <property type="component" value="Chromosome"/>
</dbReference>
<dbReference type="CDD" id="cd00082">
    <property type="entry name" value="HisKA"/>
    <property type="match status" value="1"/>
</dbReference>
<dbReference type="InterPro" id="IPR005467">
    <property type="entry name" value="His_kinase_dom"/>
</dbReference>
<evidence type="ECO:0000313" key="12">
    <source>
        <dbReference type="EMBL" id="WHX10442.1"/>
    </source>
</evidence>
<keyword evidence="8" id="KW-1133">Transmembrane helix</keyword>
<feature type="domain" description="Histidine kinase" evidence="10">
    <location>
        <begin position="790"/>
        <end position="1005"/>
    </location>
</feature>
<dbReference type="SMART" id="SM00387">
    <property type="entry name" value="HATPase_c"/>
    <property type="match status" value="1"/>
</dbReference>
<dbReference type="InterPro" id="IPR011047">
    <property type="entry name" value="Quinoprotein_ADH-like_sf"/>
</dbReference>
<dbReference type="InterPro" id="IPR003594">
    <property type="entry name" value="HATPase_dom"/>
</dbReference>
<name>A0AA95HVL7_9BACT</name>
<dbReference type="EC" id="2.7.13.3" evidence="2"/>
<dbReference type="Pfam" id="PF02518">
    <property type="entry name" value="HATPase_c"/>
    <property type="match status" value="1"/>
</dbReference>
<evidence type="ECO:0000256" key="4">
    <source>
        <dbReference type="ARBA" id="ARBA00023015"/>
    </source>
</evidence>
<dbReference type="Pfam" id="PF00072">
    <property type="entry name" value="Response_reg"/>
    <property type="match status" value="1"/>
</dbReference>
<dbReference type="InterPro" id="IPR011006">
    <property type="entry name" value="CheY-like_superfamily"/>
</dbReference>
<dbReference type="InterPro" id="IPR013783">
    <property type="entry name" value="Ig-like_fold"/>
</dbReference>
<dbReference type="SUPFAM" id="SSF46689">
    <property type="entry name" value="Homeodomain-like"/>
    <property type="match status" value="1"/>
</dbReference>
<dbReference type="Pfam" id="PF07495">
    <property type="entry name" value="Y_Y_Y"/>
    <property type="match status" value="1"/>
</dbReference>
<dbReference type="PROSITE" id="PS00041">
    <property type="entry name" value="HTH_ARAC_FAMILY_1"/>
    <property type="match status" value="1"/>
</dbReference>
<dbReference type="GO" id="GO:0003700">
    <property type="term" value="F:DNA-binding transcription factor activity"/>
    <property type="evidence" value="ECO:0007669"/>
    <property type="project" value="InterPro"/>
</dbReference>
<evidence type="ECO:0000256" key="1">
    <source>
        <dbReference type="ARBA" id="ARBA00000085"/>
    </source>
</evidence>
<dbReference type="CDD" id="cd17574">
    <property type="entry name" value="REC_OmpR"/>
    <property type="match status" value="1"/>
</dbReference>
<keyword evidence="4" id="KW-0805">Transcription regulation</keyword>
<feature type="domain" description="Response regulatory" evidence="11">
    <location>
        <begin position="1043"/>
        <end position="1159"/>
    </location>
</feature>
<dbReference type="InterPro" id="IPR011110">
    <property type="entry name" value="Reg_prop"/>
</dbReference>
<dbReference type="SUPFAM" id="SSF55874">
    <property type="entry name" value="ATPase domain of HSP90 chaperone/DNA topoisomerase II/histidine kinase"/>
    <property type="match status" value="1"/>
</dbReference>
<dbReference type="InterPro" id="IPR036890">
    <property type="entry name" value="HATPase_C_sf"/>
</dbReference>
<keyword evidence="6" id="KW-0804">Transcription</keyword>
<organism evidence="12 13">
    <name type="scientific">Phocaeicola dorei</name>
    <dbReference type="NCBI Taxonomy" id="357276"/>
    <lineage>
        <taxon>Bacteria</taxon>
        <taxon>Pseudomonadati</taxon>
        <taxon>Bacteroidota</taxon>
        <taxon>Bacteroidia</taxon>
        <taxon>Bacteroidales</taxon>
        <taxon>Bacteroidaceae</taxon>
        <taxon>Phocaeicola</taxon>
    </lineage>
</organism>
<evidence type="ECO:0000256" key="5">
    <source>
        <dbReference type="ARBA" id="ARBA00023125"/>
    </source>
</evidence>
<evidence type="ECO:0000256" key="8">
    <source>
        <dbReference type="SAM" id="Phobius"/>
    </source>
</evidence>
<dbReference type="InterPro" id="IPR015943">
    <property type="entry name" value="WD40/YVTN_repeat-like_dom_sf"/>
</dbReference>
<dbReference type="GO" id="GO:0043565">
    <property type="term" value="F:sequence-specific DNA binding"/>
    <property type="evidence" value="ECO:0007669"/>
    <property type="project" value="InterPro"/>
</dbReference>
<dbReference type="Gene3D" id="2.130.10.10">
    <property type="entry name" value="YVTN repeat-like/Quinoprotein amine dehydrogenase"/>
    <property type="match status" value="2"/>
</dbReference>
<evidence type="ECO:0000256" key="2">
    <source>
        <dbReference type="ARBA" id="ARBA00012438"/>
    </source>
</evidence>
<dbReference type="Gene3D" id="3.30.565.10">
    <property type="entry name" value="Histidine kinase-like ATPase, C-terminal domain"/>
    <property type="match status" value="1"/>
</dbReference>
<dbReference type="SUPFAM" id="SSF47384">
    <property type="entry name" value="Homodimeric domain of signal transducing histidine kinase"/>
    <property type="match status" value="1"/>
</dbReference>
<dbReference type="PROSITE" id="PS01124">
    <property type="entry name" value="HTH_ARAC_FAMILY_2"/>
    <property type="match status" value="1"/>
</dbReference>
<dbReference type="SMART" id="SM00342">
    <property type="entry name" value="HTH_ARAC"/>
    <property type="match status" value="1"/>
</dbReference>
<keyword evidence="8" id="KW-0812">Transmembrane</keyword>
<evidence type="ECO:0000256" key="3">
    <source>
        <dbReference type="ARBA" id="ARBA00022553"/>
    </source>
</evidence>
<feature type="domain" description="HTH araC/xylS-type" evidence="9">
    <location>
        <begin position="1191"/>
        <end position="1290"/>
    </location>
</feature>
<dbReference type="InterPro" id="IPR018060">
    <property type="entry name" value="HTH_AraC"/>
</dbReference>